<organism evidence="3 4">
    <name type="scientific">Ramlibacter pinisoli</name>
    <dbReference type="NCBI Taxonomy" id="2682844"/>
    <lineage>
        <taxon>Bacteria</taxon>
        <taxon>Pseudomonadati</taxon>
        <taxon>Pseudomonadota</taxon>
        <taxon>Betaproteobacteria</taxon>
        <taxon>Burkholderiales</taxon>
        <taxon>Comamonadaceae</taxon>
        <taxon>Ramlibacter</taxon>
    </lineage>
</organism>
<evidence type="ECO:0000256" key="1">
    <source>
        <dbReference type="SAM" id="MobiDB-lite"/>
    </source>
</evidence>
<name>A0A6N8IV06_9BURK</name>
<feature type="compositionally biased region" description="Low complexity" evidence="1">
    <location>
        <begin position="193"/>
        <end position="203"/>
    </location>
</feature>
<evidence type="ECO:0000259" key="2">
    <source>
        <dbReference type="Pfam" id="PF03466"/>
    </source>
</evidence>
<comment type="caution">
    <text evidence="3">The sequence shown here is derived from an EMBL/GenBank/DDBJ whole genome shotgun (WGS) entry which is preliminary data.</text>
</comment>
<dbReference type="RefSeq" id="WP_338050961.1">
    <property type="nucleotide sequence ID" value="NZ_WSEL01000003.1"/>
</dbReference>
<dbReference type="SUPFAM" id="SSF53850">
    <property type="entry name" value="Periplasmic binding protein-like II"/>
    <property type="match status" value="1"/>
</dbReference>
<dbReference type="EMBL" id="WSEL01000003">
    <property type="protein sequence ID" value="MVQ29970.1"/>
    <property type="molecule type" value="Genomic_DNA"/>
</dbReference>
<gene>
    <name evidence="3" type="ORF">GON04_10955</name>
</gene>
<keyword evidence="4" id="KW-1185">Reference proteome</keyword>
<evidence type="ECO:0000313" key="4">
    <source>
        <dbReference type="Proteomes" id="UP000469385"/>
    </source>
</evidence>
<dbReference type="Proteomes" id="UP000469385">
    <property type="component" value="Unassembled WGS sequence"/>
</dbReference>
<feature type="region of interest" description="Disordered" evidence="1">
    <location>
        <begin position="149"/>
        <end position="168"/>
    </location>
</feature>
<reference evidence="3 4" key="1">
    <citation type="submission" date="2019-12" db="EMBL/GenBank/DDBJ databases">
        <authorList>
            <person name="Huq M.A."/>
        </authorList>
    </citation>
    <scope>NUCLEOTIDE SEQUENCE [LARGE SCALE GENOMIC DNA]</scope>
    <source>
        <strain evidence="3 4">MAH-25</strain>
    </source>
</reference>
<proteinExistence type="predicted"/>
<sequence>MFGRTCDFLDSTPDGALKHGEPVRLSELPGLRRIVPGLANARAPVLEQYFAANGVAVAARRESDTMLGTLDLVARSDWRAVLLGVFDSCDVASGAFTLNPLANPPLLLDLTVIEPERQPLSTAASAFFGALRKVTDEVNLVATRMAEEGAPHQRRTYPASDQLIGGPEPPVLTMRAGSRFNSKTQETSTCRHPAPASSTRAATTCGPTTRCTSACSRCGPR</sequence>
<dbReference type="InterPro" id="IPR005119">
    <property type="entry name" value="LysR_subst-bd"/>
</dbReference>
<feature type="region of interest" description="Disordered" evidence="1">
    <location>
        <begin position="181"/>
        <end position="203"/>
    </location>
</feature>
<dbReference type="Pfam" id="PF03466">
    <property type="entry name" value="LysR_substrate"/>
    <property type="match status" value="1"/>
</dbReference>
<evidence type="ECO:0000313" key="3">
    <source>
        <dbReference type="EMBL" id="MVQ29970.1"/>
    </source>
</evidence>
<feature type="compositionally biased region" description="Polar residues" evidence="1">
    <location>
        <begin position="181"/>
        <end position="190"/>
    </location>
</feature>
<dbReference type="AlphaFoldDB" id="A0A6N8IV06"/>
<feature type="domain" description="LysR substrate-binding" evidence="2">
    <location>
        <begin position="14"/>
        <end position="134"/>
    </location>
</feature>
<accession>A0A6N8IV06</accession>
<protein>
    <recommendedName>
        <fullName evidence="2">LysR substrate-binding domain-containing protein</fullName>
    </recommendedName>
</protein>